<dbReference type="SMART" id="SM00346">
    <property type="entry name" value="HTH_ICLR"/>
    <property type="match status" value="1"/>
</dbReference>
<feature type="region of interest" description="Disordered" evidence="4">
    <location>
        <begin position="379"/>
        <end position="443"/>
    </location>
</feature>
<dbReference type="InterPro" id="IPR029016">
    <property type="entry name" value="GAF-like_dom_sf"/>
</dbReference>
<keyword evidence="3" id="KW-0804">Transcription</keyword>
<dbReference type="InterPro" id="IPR050707">
    <property type="entry name" value="HTH_MetabolicPath_Reg"/>
</dbReference>
<keyword evidence="8" id="KW-1185">Reference proteome</keyword>
<dbReference type="Proteomes" id="UP000516117">
    <property type="component" value="Chromosome"/>
</dbReference>
<dbReference type="GO" id="GO:0003677">
    <property type="term" value="F:DNA binding"/>
    <property type="evidence" value="ECO:0007669"/>
    <property type="project" value="UniProtKB-KW"/>
</dbReference>
<proteinExistence type="predicted"/>
<feature type="domain" description="IclR-ED" evidence="6">
    <location>
        <begin position="76"/>
        <end position="256"/>
    </location>
</feature>
<feature type="region of interest" description="Disordered" evidence="4">
    <location>
        <begin position="282"/>
        <end position="301"/>
    </location>
</feature>
<evidence type="ECO:0000313" key="7">
    <source>
        <dbReference type="EMBL" id="QNP55413.1"/>
    </source>
</evidence>
<feature type="compositionally biased region" description="Polar residues" evidence="4">
    <location>
        <begin position="289"/>
        <end position="299"/>
    </location>
</feature>
<evidence type="ECO:0000256" key="3">
    <source>
        <dbReference type="ARBA" id="ARBA00023163"/>
    </source>
</evidence>
<dbReference type="EMBL" id="CP060789">
    <property type="protein sequence ID" value="QNP55413.1"/>
    <property type="molecule type" value="Genomic_DNA"/>
</dbReference>
<dbReference type="AlphaFoldDB" id="A0A7H0H4E7"/>
<dbReference type="InterPro" id="IPR014757">
    <property type="entry name" value="Tscrpt_reg_IclR_C"/>
</dbReference>
<feature type="domain" description="HTH iclR-type" evidence="5">
    <location>
        <begin position="13"/>
        <end position="75"/>
    </location>
</feature>
<keyword evidence="1" id="KW-0805">Transcription regulation</keyword>
<dbReference type="Pfam" id="PF01614">
    <property type="entry name" value="IclR_C"/>
    <property type="match status" value="1"/>
</dbReference>
<gene>
    <name evidence="7" type="ORF">H9L22_14565</name>
</gene>
<dbReference type="PROSITE" id="PS51077">
    <property type="entry name" value="HTH_ICLR"/>
    <property type="match status" value="1"/>
</dbReference>
<evidence type="ECO:0000256" key="1">
    <source>
        <dbReference type="ARBA" id="ARBA00023015"/>
    </source>
</evidence>
<evidence type="ECO:0000313" key="8">
    <source>
        <dbReference type="Proteomes" id="UP000516117"/>
    </source>
</evidence>
<dbReference type="GO" id="GO:0003700">
    <property type="term" value="F:DNA-binding transcription factor activity"/>
    <property type="evidence" value="ECO:0007669"/>
    <property type="project" value="TreeGrafter"/>
</dbReference>
<dbReference type="PROSITE" id="PS51078">
    <property type="entry name" value="ICLR_ED"/>
    <property type="match status" value="1"/>
</dbReference>
<evidence type="ECO:0000259" key="6">
    <source>
        <dbReference type="PROSITE" id="PS51078"/>
    </source>
</evidence>
<dbReference type="PANTHER" id="PTHR30136:SF24">
    <property type="entry name" value="HTH-TYPE TRANSCRIPTIONAL REPRESSOR ALLR"/>
    <property type="match status" value="1"/>
</dbReference>
<dbReference type="Gene3D" id="1.10.10.10">
    <property type="entry name" value="Winged helix-like DNA-binding domain superfamily/Winged helix DNA-binding domain"/>
    <property type="match status" value="1"/>
</dbReference>
<dbReference type="SUPFAM" id="SSF46785">
    <property type="entry name" value="Winged helix' DNA-binding domain"/>
    <property type="match status" value="1"/>
</dbReference>
<keyword evidence="2" id="KW-0238">DNA-binding</keyword>
<protein>
    <submittedName>
        <fullName evidence="7">IclR family transcriptional regulator</fullName>
    </submittedName>
</protein>
<evidence type="ECO:0000259" key="5">
    <source>
        <dbReference type="PROSITE" id="PS51077"/>
    </source>
</evidence>
<organism evidence="7 8">
    <name type="scientific">Tessaracoccus defluvii</name>
    <dbReference type="NCBI Taxonomy" id="1285901"/>
    <lineage>
        <taxon>Bacteria</taxon>
        <taxon>Bacillati</taxon>
        <taxon>Actinomycetota</taxon>
        <taxon>Actinomycetes</taxon>
        <taxon>Propionibacteriales</taxon>
        <taxon>Propionibacteriaceae</taxon>
        <taxon>Tessaracoccus</taxon>
    </lineage>
</organism>
<dbReference type="Gene3D" id="3.30.450.40">
    <property type="match status" value="1"/>
</dbReference>
<reference evidence="7 8" key="1">
    <citation type="submission" date="2020-08" db="EMBL/GenBank/DDBJ databases">
        <title>Genome sequence of Tessaracoccus defluvii JCM 17540T.</title>
        <authorList>
            <person name="Hyun D.-W."/>
            <person name="Bae J.-W."/>
        </authorList>
    </citation>
    <scope>NUCLEOTIDE SEQUENCE [LARGE SCALE GENOMIC DNA]</scope>
    <source>
        <strain evidence="7 8">JCM 17540</strain>
    </source>
</reference>
<dbReference type="GO" id="GO:0045892">
    <property type="term" value="P:negative regulation of DNA-templated transcription"/>
    <property type="evidence" value="ECO:0007669"/>
    <property type="project" value="TreeGrafter"/>
</dbReference>
<feature type="compositionally biased region" description="Low complexity" evidence="4">
    <location>
        <begin position="379"/>
        <end position="420"/>
    </location>
</feature>
<dbReference type="PANTHER" id="PTHR30136">
    <property type="entry name" value="HELIX-TURN-HELIX TRANSCRIPTIONAL REGULATOR, ICLR FAMILY"/>
    <property type="match status" value="1"/>
</dbReference>
<dbReference type="InterPro" id="IPR036390">
    <property type="entry name" value="WH_DNA-bd_sf"/>
</dbReference>
<sequence length="464" mass="48246">MSATGTADESPRIEAIDRALMLLEELARYGPEGAQLTELSSATGISKATAYRALSTLRLRGFASQSPSGSYRLGPTLPALVDLFYSHQNLTASLRPALVEVSLRAQELVHLGAWDGNEIVYLDKVESAARAIRVWSAVGQRVPAASSALGRALLAARESTPEQVAQYLRFLPAGREVTRDRLTAAVAAAHRRGFSEEFEENEPGVACIGFAIMQGAAPVAALSITSLAERMTPSRIEELRGIVVDALPALLPPASPCGQARPPDQAAAASPSATSASTCACSRTESSCGTPSASTSCTDGTKMPSPITWAPALLSTAFRSRTAPLAPPGLGLAPRAATGLAVSTAPGRGRDSQSIAFFSIPGMPSLYSGEAISSASTAATASRNATTTSGTSTSSSSLKYGRRSSPSITTSSGQAAAATRSTRRRVKEPSRVLPTRTPTTGRDSVNTLTIVTRQTGMVNLLTNR</sequence>
<name>A0A7H0H4E7_9ACTN</name>
<dbReference type="InterPro" id="IPR036388">
    <property type="entry name" value="WH-like_DNA-bd_sf"/>
</dbReference>
<dbReference type="KEGG" id="tdf:H9L22_14565"/>
<evidence type="ECO:0000256" key="4">
    <source>
        <dbReference type="SAM" id="MobiDB-lite"/>
    </source>
</evidence>
<accession>A0A7H0H4E7</accession>
<dbReference type="Pfam" id="PF09339">
    <property type="entry name" value="HTH_IclR"/>
    <property type="match status" value="1"/>
</dbReference>
<dbReference type="SUPFAM" id="SSF55781">
    <property type="entry name" value="GAF domain-like"/>
    <property type="match status" value="1"/>
</dbReference>
<evidence type="ECO:0000256" key="2">
    <source>
        <dbReference type="ARBA" id="ARBA00023125"/>
    </source>
</evidence>
<dbReference type="InterPro" id="IPR005471">
    <property type="entry name" value="Tscrpt_reg_IclR_N"/>
</dbReference>